<feature type="signal peptide" evidence="2">
    <location>
        <begin position="1"/>
        <end position="24"/>
    </location>
</feature>
<feature type="chain" id="PRO_5042277373" description="Serine protease" evidence="2">
    <location>
        <begin position="25"/>
        <end position="388"/>
    </location>
</feature>
<comment type="caution">
    <text evidence="3">The sequence shown here is derived from an EMBL/GenBank/DDBJ whole genome shotgun (WGS) entry which is preliminary data.</text>
</comment>
<reference evidence="3" key="1">
    <citation type="submission" date="2021-12" db="EMBL/GenBank/DDBJ databases">
        <title>Prjna785345.</title>
        <authorList>
            <person name="Rujirawat T."/>
            <person name="Krajaejun T."/>
        </authorList>
    </citation>
    <scope>NUCLEOTIDE SEQUENCE</scope>
    <source>
        <strain evidence="3">Pi057C3</strain>
    </source>
</reference>
<dbReference type="SUPFAM" id="SSF50494">
    <property type="entry name" value="Trypsin-like serine proteases"/>
    <property type="match status" value="1"/>
</dbReference>
<evidence type="ECO:0000313" key="4">
    <source>
        <dbReference type="Proteomes" id="UP001209570"/>
    </source>
</evidence>
<evidence type="ECO:0000256" key="1">
    <source>
        <dbReference type="ARBA" id="ARBA00023026"/>
    </source>
</evidence>
<gene>
    <name evidence="3" type="ORF">P43SY_002225</name>
</gene>
<dbReference type="PANTHER" id="PTHR36234:SF5">
    <property type="entry name" value="LYSYL ENDOPEPTIDASE"/>
    <property type="match status" value="1"/>
</dbReference>
<evidence type="ECO:0000313" key="3">
    <source>
        <dbReference type="EMBL" id="KAJ0409091.1"/>
    </source>
</evidence>
<dbReference type="Gene3D" id="2.40.10.10">
    <property type="entry name" value="Trypsin-like serine proteases"/>
    <property type="match status" value="2"/>
</dbReference>
<dbReference type="Pfam" id="PF13365">
    <property type="entry name" value="Trypsin_2"/>
    <property type="match status" value="1"/>
</dbReference>
<protein>
    <recommendedName>
        <fullName evidence="5">Serine protease</fullName>
    </recommendedName>
</protein>
<dbReference type="AlphaFoldDB" id="A0AAD5QCM9"/>
<evidence type="ECO:0008006" key="5">
    <source>
        <dbReference type="Google" id="ProtNLM"/>
    </source>
</evidence>
<keyword evidence="4" id="KW-1185">Reference proteome</keyword>
<dbReference type="InterPro" id="IPR009003">
    <property type="entry name" value="Peptidase_S1_PA"/>
</dbReference>
<name>A0AAD5QCM9_PYTIN</name>
<dbReference type="InterPro" id="IPR043504">
    <property type="entry name" value="Peptidase_S1_PA_chymotrypsin"/>
</dbReference>
<dbReference type="Proteomes" id="UP001209570">
    <property type="component" value="Unassembled WGS sequence"/>
</dbReference>
<proteinExistence type="predicted"/>
<accession>A0AAD5QCM9</accession>
<dbReference type="EMBL" id="JAKCXM010000006">
    <property type="protein sequence ID" value="KAJ0409091.1"/>
    <property type="molecule type" value="Genomic_DNA"/>
</dbReference>
<keyword evidence="1" id="KW-0843">Virulence</keyword>
<keyword evidence="2" id="KW-0732">Signal</keyword>
<evidence type="ECO:0000256" key="2">
    <source>
        <dbReference type="SAM" id="SignalP"/>
    </source>
</evidence>
<dbReference type="PANTHER" id="PTHR36234">
    <property type="entry name" value="LYSYL ENDOPEPTIDASE"/>
    <property type="match status" value="1"/>
</dbReference>
<organism evidence="3 4">
    <name type="scientific">Pythium insidiosum</name>
    <name type="common">Pythiosis disease agent</name>
    <dbReference type="NCBI Taxonomy" id="114742"/>
    <lineage>
        <taxon>Eukaryota</taxon>
        <taxon>Sar</taxon>
        <taxon>Stramenopiles</taxon>
        <taxon>Oomycota</taxon>
        <taxon>Peronosporomycetes</taxon>
        <taxon>Pythiales</taxon>
        <taxon>Pythiaceae</taxon>
        <taxon>Pythium</taxon>
    </lineage>
</organism>
<sequence length="388" mass="40419">MVFVSVKKLLVLATLATSALTATAAPTPNAPYYNEKGILQIGTSEALNITATVGANREDFVSYPGASYISVKFRDFDLLEGDVVVVRSPDGETGHVYTGKGRGDLGTFVSSPIRGSTAIVEYFSLNADGAAKAPGKTSYHIEGFVRGFQTQAESICGNDQTQPAKCFQKSATLPQAYKKARAVARLFIGGSGLCTGWLIGSGGHLMTNEHCITSAADAAQVDIEFNAESSSCSDQCATSKGCPGTIVAKSAGFVANNQDIDYAVLKLPSSIASTYGYLQFRASGPKRGEQIYIPQHPAGWAKRISATVDGGAAATIRFTGKTAGCGKNQVGYLADTQGGSSGSPVIGRSDNLVVALHHCGGCDNLAVDPRDVLKDLKAKGISIPNVSK</sequence>